<dbReference type="SUPFAM" id="SSF51735">
    <property type="entry name" value="NAD(P)-binding Rossmann-fold domains"/>
    <property type="match status" value="1"/>
</dbReference>
<reference evidence="5" key="2">
    <citation type="journal article" date="2006" name="PLoS Pathog.">
        <title>New perspectives on host-parasite interplay by comparative transcriptomic and proteomic analyses of Schistosoma japonicum.</title>
        <authorList>
            <person name="Liu F."/>
            <person name="Lu J."/>
            <person name="Hu W."/>
            <person name="Wang S.Y."/>
            <person name="Cui S.J."/>
            <person name="Chi M."/>
            <person name="Yan Q."/>
            <person name="Wang X.R."/>
            <person name="Song H.D."/>
            <person name="Xu X.N."/>
            <person name="Wang J.J."/>
            <person name="Zhang X.L."/>
            <person name="Zhang X."/>
            <person name="Wang Z.Q."/>
            <person name="Xue C.L."/>
            <person name="Brindley P.J."/>
            <person name="McManus D.P."/>
            <person name="Yang P.Y."/>
            <person name="Feng Z."/>
            <person name="Chen Z."/>
            <person name="Han Z.G."/>
        </authorList>
    </citation>
    <scope>NUCLEOTIDE SEQUENCE</scope>
</reference>
<feature type="transmembrane region" description="Helical" evidence="3">
    <location>
        <begin position="349"/>
        <end position="371"/>
    </location>
</feature>
<dbReference type="EMBL" id="AY815727">
    <property type="protein sequence ID" value="AAW27459.1"/>
    <property type="molecule type" value="mRNA"/>
</dbReference>
<dbReference type="InterPro" id="IPR036291">
    <property type="entry name" value="NAD(P)-bd_dom_sf"/>
</dbReference>
<organism evidence="5">
    <name type="scientific">Schistosoma japonicum</name>
    <name type="common">Blood fluke</name>
    <dbReference type="NCBI Taxonomy" id="6182"/>
    <lineage>
        <taxon>Eukaryota</taxon>
        <taxon>Metazoa</taxon>
        <taxon>Spiralia</taxon>
        <taxon>Lophotrochozoa</taxon>
        <taxon>Platyhelminthes</taxon>
        <taxon>Trematoda</taxon>
        <taxon>Digenea</taxon>
        <taxon>Strigeidida</taxon>
        <taxon>Schistosomatoidea</taxon>
        <taxon>Schistosomatidae</taxon>
        <taxon>Schistosoma</taxon>
    </lineage>
</organism>
<protein>
    <recommendedName>
        <fullName evidence="2">Protein HTATIP2</fullName>
    </recommendedName>
</protein>
<dbReference type="Gene3D" id="3.40.50.720">
    <property type="entry name" value="NAD(P)-binding Rossmann-like Domain"/>
    <property type="match status" value="1"/>
</dbReference>
<sequence length="372" mass="42493">MVNLRAFVVGSTGETGKALIKALAKDPRYSSIKLIQRRKTEVDYGLDDNDAKNRFTQITIDFDRLDEYQEVFQNTDVGFCALGTTLRKSGREKMRIIDHDYVIRVAELCSAAGCQAFHLVSSKGANKMSMIFYLKLKGEIESDLISLNLFPKCLAIYRPGTLLCSRIESRPAERVFQILLKPLSYLTPTLLTTPVDVLAYAMAHAPFSSKLNADSSTQHDKSLPKMCIFLKITIFSHLQHQMIKPRNLLSVKIITLGLLCSPNVNDYHILLYPVIDAIEYIIQNSLHLSRFMRSDSIILFFFVVLTFNVIHRLILPFSSSCAFVSFICYILVLLTDNFFPFQSSVFPQFYFVFLLLCYELHTLFVIILYFCC</sequence>
<dbReference type="GO" id="GO:0003824">
    <property type="term" value="F:catalytic activity"/>
    <property type="evidence" value="ECO:0007669"/>
    <property type="project" value="UniProtKB-ARBA"/>
</dbReference>
<evidence type="ECO:0000313" key="5">
    <source>
        <dbReference type="EMBL" id="AAW27459.1"/>
    </source>
</evidence>
<evidence type="ECO:0000256" key="3">
    <source>
        <dbReference type="SAM" id="Phobius"/>
    </source>
</evidence>
<dbReference type="GO" id="GO:0005737">
    <property type="term" value="C:cytoplasm"/>
    <property type="evidence" value="ECO:0007669"/>
    <property type="project" value="TreeGrafter"/>
</dbReference>
<evidence type="ECO:0000256" key="2">
    <source>
        <dbReference type="ARBA" id="ARBA00093604"/>
    </source>
</evidence>
<keyword evidence="3" id="KW-1133">Transmembrane helix</keyword>
<proteinExistence type="evidence at transcript level"/>
<keyword evidence="3" id="KW-0812">Transmembrane</keyword>
<dbReference type="InterPro" id="IPR016040">
    <property type="entry name" value="NAD(P)-bd_dom"/>
</dbReference>
<keyword evidence="3" id="KW-0472">Membrane</keyword>
<evidence type="ECO:0000259" key="4">
    <source>
        <dbReference type="Pfam" id="PF13460"/>
    </source>
</evidence>
<name>Q5D9P7_SCHJA</name>
<evidence type="ECO:0000256" key="1">
    <source>
        <dbReference type="ARBA" id="ARBA00093483"/>
    </source>
</evidence>
<feature type="transmembrane region" description="Helical" evidence="3">
    <location>
        <begin position="322"/>
        <end position="343"/>
    </location>
</feature>
<dbReference type="PANTHER" id="PTHR14097">
    <property type="entry name" value="OXIDOREDUCTASE HTATIP2"/>
    <property type="match status" value="1"/>
</dbReference>
<dbReference type="CDD" id="cd05250">
    <property type="entry name" value="CC3_like_SDR_a"/>
    <property type="match status" value="1"/>
</dbReference>
<accession>Q5D9P7</accession>
<reference evidence="5" key="1">
    <citation type="submission" date="2004-11" db="EMBL/GenBank/DDBJ databases">
        <title>The full-length cDNA sequences of Schistosoma japonicum genes.</title>
        <authorList>
            <person name="Han Z."/>
        </authorList>
    </citation>
    <scope>NUCLEOTIDE SEQUENCE</scope>
</reference>
<feature type="domain" description="NAD(P)-binding" evidence="4">
    <location>
        <begin position="10"/>
        <end position="127"/>
    </location>
</feature>
<dbReference type="Pfam" id="PF13460">
    <property type="entry name" value="NAD_binding_10"/>
    <property type="match status" value="1"/>
</dbReference>
<comment type="subunit">
    <text evidence="1">Monomer. Forms homodimers during oxidative stress. Interacts (via N-terminus) with elongation factor EEF1A1 (via middle-region); the interaction is direct and competes with EEF1A1 binding to guanyl-nucleotide exchange factor EEF1B2, thereby inhibiting GDP for GTP exchange and reactivation of EEF1A1. Interacts with nuclear transport receptors XPO4, IPO5/RANBP5, IPO7, IPO9 and KPNB1 as well as GCN1L1/GCN1 and LRPPRC probably through their HEAT repeats. Binds NCOA5/CIA.</text>
</comment>
<dbReference type="PANTHER" id="PTHR14097:SF7">
    <property type="entry name" value="OXIDOREDUCTASE HTATIP2"/>
    <property type="match status" value="1"/>
</dbReference>
<dbReference type="GO" id="GO:0051170">
    <property type="term" value="P:import into nucleus"/>
    <property type="evidence" value="ECO:0007669"/>
    <property type="project" value="TreeGrafter"/>
</dbReference>
<dbReference type="AlphaFoldDB" id="Q5D9P7"/>
<feature type="transmembrane region" description="Helical" evidence="3">
    <location>
        <begin position="297"/>
        <end position="315"/>
    </location>
</feature>